<keyword evidence="2" id="KW-0456">Lyase</keyword>
<keyword evidence="1" id="KW-0479">Metal-binding</keyword>
<dbReference type="InterPro" id="IPR036409">
    <property type="entry name" value="Aldolase_II/adducin_N_sf"/>
</dbReference>
<dbReference type="SUPFAM" id="SSF53639">
    <property type="entry name" value="AraD/HMP-PK domain-like"/>
    <property type="match status" value="1"/>
</dbReference>
<dbReference type="Gene3D" id="3.40.225.10">
    <property type="entry name" value="Class II aldolase/adducin N-terminal domain"/>
    <property type="match status" value="1"/>
</dbReference>
<dbReference type="PANTHER" id="PTHR22789">
    <property type="entry name" value="FUCULOSE PHOSPHATE ALDOLASE"/>
    <property type="match status" value="1"/>
</dbReference>
<dbReference type="PANTHER" id="PTHR22789:SF0">
    <property type="entry name" value="3-OXO-TETRONATE 4-PHOSPHATE DECARBOXYLASE-RELATED"/>
    <property type="match status" value="1"/>
</dbReference>
<protein>
    <submittedName>
        <fullName evidence="4">Ribulose-5-phosphate 4-epimerase/Fuculose-1-phosphate aldolase</fullName>
    </submittedName>
</protein>
<keyword evidence="5" id="KW-1185">Reference proteome</keyword>
<gene>
    <name evidence="4" type="ORF">GA0070624_4337</name>
</gene>
<evidence type="ECO:0000256" key="1">
    <source>
        <dbReference type="ARBA" id="ARBA00022723"/>
    </source>
</evidence>
<dbReference type="InterPro" id="IPR001303">
    <property type="entry name" value="Aldolase_II/adducin_N"/>
</dbReference>
<dbReference type="OrthoDB" id="9786287at2"/>
<dbReference type="AlphaFoldDB" id="A0A1C6SR36"/>
<evidence type="ECO:0000256" key="2">
    <source>
        <dbReference type="ARBA" id="ARBA00023239"/>
    </source>
</evidence>
<name>A0A1C6SR36_9ACTN</name>
<dbReference type="RefSeq" id="WP_091343822.1">
    <property type="nucleotide sequence ID" value="NZ_FMHV01000002.1"/>
</dbReference>
<dbReference type="GO" id="GO:0016832">
    <property type="term" value="F:aldehyde-lyase activity"/>
    <property type="evidence" value="ECO:0007669"/>
    <property type="project" value="TreeGrafter"/>
</dbReference>
<organism evidence="4 5">
    <name type="scientific">Micromonospora rhizosphaerae</name>
    <dbReference type="NCBI Taxonomy" id="568872"/>
    <lineage>
        <taxon>Bacteria</taxon>
        <taxon>Bacillati</taxon>
        <taxon>Actinomycetota</taxon>
        <taxon>Actinomycetes</taxon>
        <taxon>Micromonosporales</taxon>
        <taxon>Micromonosporaceae</taxon>
        <taxon>Micromonospora</taxon>
    </lineage>
</organism>
<evidence type="ECO:0000313" key="4">
    <source>
        <dbReference type="EMBL" id="SCL31812.1"/>
    </source>
</evidence>
<dbReference type="GO" id="GO:0019323">
    <property type="term" value="P:pentose catabolic process"/>
    <property type="evidence" value="ECO:0007669"/>
    <property type="project" value="TreeGrafter"/>
</dbReference>
<dbReference type="Pfam" id="PF00596">
    <property type="entry name" value="Aldolase_II"/>
    <property type="match status" value="1"/>
</dbReference>
<evidence type="ECO:0000313" key="5">
    <source>
        <dbReference type="Proteomes" id="UP000199413"/>
    </source>
</evidence>
<sequence>MEQVLDETLIDAAREQIVRVGISLYQRGYVHASAGNLSARVGDDVLITPTDAALGFLEPQRIAVVDSEGRQRSGERASKTVALHRRIYAATSDAAFVIHTHSTHLVALTLSGVHSPEDILPPITPYYVMKVGHVPLIPYHRPGDPAVVDLVEEAIVTSARRGIRLGAVMLERLGPVVWGPSAAAAMAVLEELEETAKLWLLTNRQPDPLTPEAIQELKDMFRAPW</sequence>
<dbReference type="STRING" id="568872.GA0070624_4337"/>
<dbReference type="GO" id="GO:0005829">
    <property type="term" value="C:cytosol"/>
    <property type="evidence" value="ECO:0007669"/>
    <property type="project" value="TreeGrafter"/>
</dbReference>
<dbReference type="NCBIfam" id="NF006000">
    <property type="entry name" value="PRK08130.1"/>
    <property type="match status" value="1"/>
</dbReference>
<accession>A0A1C6SR36</accession>
<proteinExistence type="predicted"/>
<dbReference type="EMBL" id="FMHV01000002">
    <property type="protein sequence ID" value="SCL31812.1"/>
    <property type="molecule type" value="Genomic_DNA"/>
</dbReference>
<dbReference type="Proteomes" id="UP000199413">
    <property type="component" value="Unassembled WGS sequence"/>
</dbReference>
<reference evidence="5" key="1">
    <citation type="submission" date="2016-06" db="EMBL/GenBank/DDBJ databases">
        <authorList>
            <person name="Varghese N."/>
            <person name="Submissions Spin"/>
        </authorList>
    </citation>
    <scope>NUCLEOTIDE SEQUENCE [LARGE SCALE GENOMIC DNA]</scope>
    <source>
        <strain evidence="5">DSM 45431</strain>
    </source>
</reference>
<feature type="domain" description="Class II aldolase/adducin N-terminal" evidence="3">
    <location>
        <begin position="15"/>
        <end position="200"/>
    </location>
</feature>
<dbReference type="SMART" id="SM01007">
    <property type="entry name" value="Aldolase_II"/>
    <property type="match status" value="1"/>
</dbReference>
<evidence type="ECO:0000259" key="3">
    <source>
        <dbReference type="SMART" id="SM01007"/>
    </source>
</evidence>
<dbReference type="GO" id="GO:0046872">
    <property type="term" value="F:metal ion binding"/>
    <property type="evidence" value="ECO:0007669"/>
    <property type="project" value="UniProtKB-KW"/>
</dbReference>
<dbReference type="InterPro" id="IPR050197">
    <property type="entry name" value="Aldolase_class_II_sugar_metab"/>
</dbReference>